<evidence type="ECO:0000313" key="1">
    <source>
        <dbReference type="EMBL" id="KAF4946427.1"/>
    </source>
</evidence>
<protein>
    <recommendedName>
        <fullName evidence="3">F-box domain-containing protein</fullName>
    </recommendedName>
</protein>
<dbReference type="Proteomes" id="UP000604273">
    <property type="component" value="Unassembled WGS sequence"/>
</dbReference>
<dbReference type="Gene3D" id="3.80.10.10">
    <property type="entry name" value="Ribonuclease Inhibitor"/>
    <property type="match status" value="1"/>
</dbReference>
<gene>
    <name evidence="1" type="ORF">FGADI_11184</name>
</gene>
<reference evidence="1" key="2">
    <citation type="submission" date="2020-05" db="EMBL/GenBank/DDBJ databases">
        <authorList>
            <person name="Kim H.-S."/>
            <person name="Proctor R.H."/>
            <person name="Brown D.W."/>
        </authorList>
    </citation>
    <scope>NUCLEOTIDE SEQUENCE</scope>
    <source>
        <strain evidence="1">NRRL 45417</strain>
    </source>
</reference>
<dbReference type="SUPFAM" id="SSF52047">
    <property type="entry name" value="RNI-like"/>
    <property type="match status" value="1"/>
</dbReference>
<accession>A0A8H4WQE1</accession>
<evidence type="ECO:0008006" key="3">
    <source>
        <dbReference type="Google" id="ProtNLM"/>
    </source>
</evidence>
<organism evidence="1 2">
    <name type="scientific">Fusarium gaditjirri</name>
    <dbReference type="NCBI Taxonomy" id="282569"/>
    <lineage>
        <taxon>Eukaryota</taxon>
        <taxon>Fungi</taxon>
        <taxon>Dikarya</taxon>
        <taxon>Ascomycota</taxon>
        <taxon>Pezizomycotina</taxon>
        <taxon>Sordariomycetes</taxon>
        <taxon>Hypocreomycetidae</taxon>
        <taxon>Hypocreales</taxon>
        <taxon>Nectriaceae</taxon>
        <taxon>Fusarium</taxon>
        <taxon>Fusarium nisikadoi species complex</taxon>
    </lineage>
</organism>
<name>A0A8H4WQE1_9HYPO</name>
<dbReference type="OrthoDB" id="5069382at2759"/>
<dbReference type="InterPro" id="IPR032675">
    <property type="entry name" value="LRR_dom_sf"/>
</dbReference>
<evidence type="ECO:0000313" key="2">
    <source>
        <dbReference type="Proteomes" id="UP000604273"/>
    </source>
</evidence>
<comment type="caution">
    <text evidence="1">The sequence shown here is derived from an EMBL/GenBank/DDBJ whole genome shotgun (WGS) entry which is preliminary data.</text>
</comment>
<dbReference type="EMBL" id="JABFAI010000319">
    <property type="protein sequence ID" value="KAF4946427.1"/>
    <property type="molecule type" value="Genomic_DNA"/>
</dbReference>
<keyword evidence="2" id="KW-1185">Reference proteome</keyword>
<dbReference type="AlphaFoldDB" id="A0A8H4WQE1"/>
<sequence length="449" mass="51637">MALLSLPPEIVEKICEFFCSHCQTEPLSHFFHEQTLITPSPDQIWEHDAEGAETLVNLSKTCQALKTLTLPHLYHRTRPERHITDALEFSVYSQDHGLEVLKFARSLSLTDTMVRRDNGGYRFDAALKMMPNIQLLHLTFYLFNCERTLFKSARLESLRYVHIEGLDLDPATGEPRNLAQKYADLFKQAPRIDTLVIRVDGLSWSSRSMGLGNVRCLKLVNTCVSQRDLSFLVGSCPQLERFVFIVRGKTMTGHEMDRGYATLQTLPQILSLRRDTLRYLEVYCRYRPRYRVALAARNAIMSSLKDLINLETIVLGGQTSPFKVDETRQPPKYCLVDLLPPSIRSVSIESTHQNLYEPMCVLAEAIRSGSFTKLKEVRQYNFDMERAFRLAQYEALNNDTSRKTEGLGQRNNFDEEKIFFHDMLLELSKGCNVSFSVCEEKLFIRDPLA</sequence>
<reference evidence="1" key="1">
    <citation type="journal article" date="2020" name="BMC Genomics">
        <title>Correction to: Identification and distribution of gene clusters required for synthesis of sphingolipid metabolism inhibitors in diverse species of the filamentous fungus Fusarium.</title>
        <authorList>
            <person name="Kim H.S."/>
            <person name="Lohmar J.M."/>
            <person name="Busman M."/>
            <person name="Brown D.W."/>
            <person name="Naumann T.A."/>
            <person name="Divon H.H."/>
            <person name="Lysoe E."/>
            <person name="Uhlig S."/>
            <person name="Proctor R.H."/>
        </authorList>
    </citation>
    <scope>NUCLEOTIDE SEQUENCE</scope>
    <source>
        <strain evidence="1">NRRL 45417</strain>
    </source>
</reference>
<proteinExistence type="predicted"/>